<protein>
    <submittedName>
        <fullName evidence="3">IS110 family transposase</fullName>
    </submittedName>
</protein>
<keyword evidence="4" id="KW-1185">Reference proteome</keyword>
<dbReference type="GO" id="GO:0006313">
    <property type="term" value="P:DNA transposition"/>
    <property type="evidence" value="ECO:0007669"/>
    <property type="project" value="InterPro"/>
</dbReference>
<name>A0A7X6K7P8_9MICC</name>
<proteinExistence type="predicted"/>
<feature type="region of interest" description="Disordered" evidence="1">
    <location>
        <begin position="130"/>
        <end position="216"/>
    </location>
</feature>
<evidence type="ECO:0000313" key="4">
    <source>
        <dbReference type="Proteomes" id="UP000544090"/>
    </source>
</evidence>
<dbReference type="AlphaFoldDB" id="A0A7X6K7P8"/>
<feature type="domain" description="Transposase IS116/IS110/IS902 C-terminal" evidence="2">
    <location>
        <begin position="90"/>
        <end position="138"/>
    </location>
</feature>
<feature type="compositionally biased region" description="Low complexity" evidence="1">
    <location>
        <begin position="139"/>
        <end position="154"/>
    </location>
</feature>
<dbReference type="InterPro" id="IPR047650">
    <property type="entry name" value="Transpos_IS110"/>
</dbReference>
<reference evidence="3 4" key="1">
    <citation type="submission" date="2020-04" db="EMBL/GenBank/DDBJ databases">
        <title>Arthrobacter sp. nov.</title>
        <authorList>
            <person name="Liu S."/>
        </authorList>
    </citation>
    <scope>NUCLEOTIDE SEQUENCE [LARGE SCALE GENOMIC DNA]</scope>
    <source>
        <strain evidence="3 4">E918</strain>
    </source>
</reference>
<dbReference type="GO" id="GO:0004803">
    <property type="term" value="F:transposase activity"/>
    <property type="evidence" value="ECO:0007669"/>
    <property type="project" value="InterPro"/>
</dbReference>
<sequence>MVVVFGTDVHKKSHTFVAVDESGRRLDELTVPAPGKGHHRARLAGSLADRDGIVAELARDVLADIDRLSAMADVLEKRIGALGAEHAPELLALPGCGPLTAAKILGETAGIGQFHTQACFAMHAGSTPDPVWSGNTPGRDPALPRRQPAAALRPAPDRAHPDPAARPRPGLLPAQARRGQKHQGGPALPQKTTRQNRLPHPAKPSGRRQAAGGRLT</sequence>
<dbReference type="GO" id="GO:0003677">
    <property type="term" value="F:DNA binding"/>
    <property type="evidence" value="ECO:0007669"/>
    <property type="project" value="InterPro"/>
</dbReference>
<dbReference type="PANTHER" id="PTHR33055:SF16">
    <property type="entry name" value="TRANSPOSASE FOR INSERTION SEQUENCE ELEMENT IS1547"/>
    <property type="match status" value="1"/>
</dbReference>
<dbReference type="RefSeq" id="WP_168489103.1">
    <property type="nucleotide sequence ID" value="NZ_JAAZSQ010000030.1"/>
</dbReference>
<organism evidence="3 4">
    <name type="scientific">Arthrobacter mobilis</name>
    <dbReference type="NCBI Taxonomy" id="2724944"/>
    <lineage>
        <taxon>Bacteria</taxon>
        <taxon>Bacillati</taxon>
        <taxon>Actinomycetota</taxon>
        <taxon>Actinomycetes</taxon>
        <taxon>Micrococcales</taxon>
        <taxon>Micrococcaceae</taxon>
        <taxon>Arthrobacter</taxon>
    </lineage>
</organism>
<evidence type="ECO:0000313" key="3">
    <source>
        <dbReference type="EMBL" id="NKX56682.1"/>
    </source>
</evidence>
<dbReference type="EMBL" id="JAAZSQ010000030">
    <property type="protein sequence ID" value="NKX56682.1"/>
    <property type="molecule type" value="Genomic_DNA"/>
</dbReference>
<feature type="compositionally biased region" description="Low complexity" evidence="1">
    <location>
        <begin position="167"/>
        <end position="177"/>
    </location>
</feature>
<dbReference type="InterPro" id="IPR003346">
    <property type="entry name" value="Transposase_20"/>
</dbReference>
<dbReference type="Proteomes" id="UP000544090">
    <property type="component" value="Unassembled WGS sequence"/>
</dbReference>
<dbReference type="PANTHER" id="PTHR33055">
    <property type="entry name" value="TRANSPOSASE FOR INSERTION SEQUENCE ELEMENT IS1111A"/>
    <property type="match status" value="1"/>
</dbReference>
<gene>
    <name evidence="3" type="ORF">HGG74_19595</name>
</gene>
<accession>A0A7X6K7P8</accession>
<comment type="caution">
    <text evidence="3">The sequence shown here is derived from an EMBL/GenBank/DDBJ whole genome shotgun (WGS) entry which is preliminary data.</text>
</comment>
<dbReference type="Pfam" id="PF02371">
    <property type="entry name" value="Transposase_20"/>
    <property type="match status" value="1"/>
</dbReference>
<evidence type="ECO:0000259" key="2">
    <source>
        <dbReference type="Pfam" id="PF02371"/>
    </source>
</evidence>
<evidence type="ECO:0000256" key="1">
    <source>
        <dbReference type="SAM" id="MobiDB-lite"/>
    </source>
</evidence>
<feature type="compositionally biased region" description="Basic and acidic residues" evidence="1">
    <location>
        <begin position="155"/>
        <end position="165"/>
    </location>
</feature>